<comment type="caution">
    <text evidence="1">The sequence shown here is derived from an EMBL/GenBank/DDBJ whole genome shotgun (WGS) entry which is preliminary data.</text>
</comment>
<gene>
    <name evidence="1" type="ORF">I5I61_13700</name>
</gene>
<dbReference type="EMBL" id="JADTFC010000030">
    <property type="protein sequence ID" value="MBG6288501.1"/>
    <property type="molecule type" value="Genomic_DNA"/>
</dbReference>
<proteinExistence type="predicted"/>
<dbReference type="GO" id="GO:0004386">
    <property type="term" value="F:helicase activity"/>
    <property type="evidence" value="ECO:0007669"/>
    <property type="project" value="UniProtKB-KW"/>
</dbReference>
<keyword evidence="1" id="KW-0378">Hydrolase</keyword>
<dbReference type="InterPro" id="IPR027417">
    <property type="entry name" value="P-loop_NTPase"/>
</dbReference>
<reference evidence="1 2" key="1">
    <citation type="submission" date="2020-11" db="EMBL/GenBank/DDBJ databases">
        <title>Enhanced detection system for hospital associated transmission using whole genome sequencing surveillance.</title>
        <authorList>
            <person name="Harrison L.H."/>
            <person name="Van Tyne D."/>
            <person name="Marsh J.W."/>
            <person name="Griffith M.P."/>
            <person name="Snyder D.J."/>
            <person name="Cooper V.S."/>
            <person name="Mustapha M."/>
        </authorList>
    </citation>
    <scope>NUCLEOTIDE SEQUENCE [LARGE SCALE GENOMIC DNA]</scope>
    <source>
        <strain evidence="1 2">PSA00705</strain>
    </source>
</reference>
<keyword evidence="1" id="KW-0547">Nucleotide-binding</keyword>
<keyword evidence="1" id="KW-0067">ATP-binding</keyword>
<organism evidence="1 2">
    <name type="scientific">Pseudomonas nitroreducens</name>
    <dbReference type="NCBI Taxonomy" id="46680"/>
    <lineage>
        <taxon>Bacteria</taxon>
        <taxon>Pseudomonadati</taxon>
        <taxon>Pseudomonadota</taxon>
        <taxon>Gammaproteobacteria</taxon>
        <taxon>Pseudomonadales</taxon>
        <taxon>Pseudomonadaceae</taxon>
        <taxon>Pseudomonas</taxon>
    </lineage>
</organism>
<evidence type="ECO:0000313" key="2">
    <source>
        <dbReference type="Proteomes" id="UP000608450"/>
    </source>
</evidence>
<keyword evidence="2" id="KW-1185">Reference proteome</keyword>
<evidence type="ECO:0000313" key="1">
    <source>
        <dbReference type="EMBL" id="MBG6288501.1"/>
    </source>
</evidence>
<protein>
    <submittedName>
        <fullName evidence="1">DEAD/DEAH box helicase family protein</fullName>
    </submittedName>
</protein>
<keyword evidence="1" id="KW-0347">Helicase</keyword>
<name>A0ABS0KK98_PSENT</name>
<dbReference type="Proteomes" id="UP000608450">
    <property type="component" value="Unassembled WGS sequence"/>
</dbReference>
<accession>A0ABS0KK98</accession>
<dbReference type="RefSeq" id="WP_196912793.1">
    <property type="nucleotide sequence ID" value="NZ_JADTFC010000030.1"/>
</dbReference>
<sequence length="524" mass="59215">MTKIIHAAIAAPGSGKTQALIDQLTNCIKFGEKLVVALPTLILSDDIINRMKSKGLNPKVINSHDKPGFTAHSINGTLRNGNEDLILVTHEGLRLSNPALLCDYTLVIDEVPDIFEIKHILNIRDIDAERILSETDQEDSQIFIKQGRTEKIKDQVGIFKSSQKHESIVSTLSAQEFSIFDALLKNGTVISDSCMRDGKKYFNFYITKEKEIFKHISSAKQTHILAANIEGGIFDIFAKKKGYQYQKSKFTPKPLKYNCEIKLHPMLAEPWSKRKVLKDKSGTECNEHLGKHNYQIIDTVFMTAINNKPNEKFIAIQNSWGKFSNEYLPEGSDTVIEFLNLDCRGINTHQDKTAAILLFSGKPSPNDMKCLRMLSKKHSIDIRELVSAWTVKNKLEASLQAVTRTAVRVQGNTKPVFFYVQDQEVAEYLKNTYMPNAVIDNSLALTPPKTQDGRMKISPTEDQKMQVFIDTTYSAGVARKDINKALVRNWSISETTARRRTAHLKNKPRPVSHSNLEDLTRFFA</sequence>
<dbReference type="SUPFAM" id="SSF52540">
    <property type="entry name" value="P-loop containing nucleoside triphosphate hydrolases"/>
    <property type="match status" value="1"/>
</dbReference>